<evidence type="ECO:0000313" key="3">
    <source>
        <dbReference type="EMBL" id="KAK4097505.1"/>
    </source>
</evidence>
<comment type="caution">
    <text evidence="3">The sequence shown here is derived from an EMBL/GenBank/DDBJ whole genome shotgun (WGS) entry which is preliminary data.</text>
</comment>
<evidence type="ECO:0008006" key="5">
    <source>
        <dbReference type="Google" id="ProtNLM"/>
    </source>
</evidence>
<proteinExistence type="predicted"/>
<dbReference type="Proteomes" id="UP001305647">
    <property type="component" value="Unassembled WGS sequence"/>
</dbReference>
<dbReference type="EMBL" id="MU863673">
    <property type="protein sequence ID" value="KAK4097505.1"/>
    <property type="molecule type" value="Genomic_DNA"/>
</dbReference>
<dbReference type="AlphaFoldDB" id="A0AAN6PWS0"/>
<feature type="signal peptide" evidence="2">
    <location>
        <begin position="1"/>
        <end position="19"/>
    </location>
</feature>
<protein>
    <recommendedName>
        <fullName evidence="5">Secreted protein</fullName>
    </recommendedName>
</protein>
<keyword evidence="2" id="KW-0732">Signal</keyword>
<reference evidence="3" key="1">
    <citation type="journal article" date="2023" name="Mol. Phylogenet. Evol.">
        <title>Genome-scale phylogeny and comparative genomics of the fungal order Sordariales.</title>
        <authorList>
            <person name="Hensen N."/>
            <person name="Bonometti L."/>
            <person name="Westerberg I."/>
            <person name="Brannstrom I.O."/>
            <person name="Guillou S."/>
            <person name="Cros-Aarteil S."/>
            <person name="Calhoun S."/>
            <person name="Haridas S."/>
            <person name="Kuo A."/>
            <person name="Mondo S."/>
            <person name="Pangilinan J."/>
            <person name="Riley R."/>
            <person name="LaButti K."/>
            <person name="Andreopoulos B."/>
            <person name="Lipzen A."/>
            <person name="Chen C."/>
            <person name="Yan M."/>
            <person name="Daum C."/>
            <person name="Ng V."/>
            <person name="Clum A."/>
            <person name="Steindorff A."/>
            <person name="Ohm R.A."/>
            <person name="Martin F."/>
            <person name="Silar P."/>
            <person name="Natvig D.O."/>
            <person name="Lalanne C."/>
            <person name="Gautier V."/>
            <person name="Ament-Velasquez S.L."/>
            <person name="Kruys A."/>
            <person name="Hutchinson M.I."/>
            <person name="Powell A.J."/>
            <person name="Barry K."/>
            <person name="Miller A.N."/>
            <person name="Grigoriev I.V."/>
            <person name="Debuchy R."/>
            <person name="Gladieux P."/>
            <person name="Hiltunen Thoren M."/>
            <person name="Johannesson H."/>
        </authorList>
    </citation>
    <scope>NUCLEOTIDE SEQUENCE</scope>
    <source>
        <strain evidence="3">CBS 757.83</strain>
    </source>
</reference>
<feature type="chain" id="PRO_5042893126" description="Secreted protein" evidence="2">
    <location>
        <begin position="20"/>
        <end position="153"/>
    </location>
</feature>
<keyword evidence="4" id="KW-1185">Reference proteome</keyword>
<sequence>MKVTHCLLLMLPAFGTAHARQIFQPSRSHPSISYLVKTCWWREFRGCVTAVLKVSPSVLLRSNTRSDGAGLQPVGSHSSGELESWPAKRPTSEIQGNTTRRLALRVSRSEEAPRWFLAFCGNGGLGRQQSGAAGTIQGPTPVDAAAREKEKRR</sequence>
<organism evidence="3 4">
    <name type="scientific">Parathielavia hyrcaniae</name>
    <dbReference type="NCBI Taxonomy" id="113614"/>
    <lineage>
        <taxon>Eukaryota</taxon>
        <taxon>Fungi</taxon>
        <taxon>Dikarya</taxon>
        <taxon>Ascomycota</taxon>
        <taxon>Pezizomycotina</taxon>
        <taxon>Sordariomycetes</taxon>
        <taxon>Sordariomycetidae</taxon>
        <taxon>Sordariales</taxon>
        <taxon>Chaetomiaceae</taxon>
        <taxon>Parathielavia</taxon>
    </lineage>
</organism>
<accession>A0AAN6PWS0</accession>
<feature type="region of interest" description="Disordered" evidence="1">
    <location>
        <begin position="65"/>
        <end position="100"/>
    </location>
</feature>
<evidence type="ECO:0000313" key="4">
    <source>
        <dbReference type="Proteomes" id="UP001305647"/>
    </source>
</evidence>
<reference evidence="3" key="2">
    <citation type="submission" date="2023-05" db="EMBL/GenBank/DDBJ databases">
        <authorList>
            <consortium name="Lawrence Berkeley National Laboratory"/>
            <person name="Steindorff A."/>
            <person name="Hensen N."/>
            <person name="Bonometti L."/>
            <person name="Westerberg I."/>
            <person name="Brannstrom I.O."/>
            <person name="Guillou S."/>
            <person name="Cros-Aarteil S."/>
            <person name="Calhoun S."/>
            <person name="Haridas S."/>
            <person name="Kuo A."/>
            <person name="Mondo S."/>
            <person name="Pangilinan J."/>
            <person name="Riley R."/>
            <person name="Labutti K."/>
            <person name="Andreopoulos B."/>
            <person name="Lipzen A."/>
            <person name="Chen C."/>
            <person name="Yanf M."/>
            <person name="Daum C."/>
            <person name="Ng V."/>
            <person name="Clum A."/>
            <person name="Ohm R."/>
            <person name="Martin F."/>
            <person name="Silar P."/>
            <person name="Natvig D."/>
            <person name="Lalanne C."/>
            <person name="Gautier V."/>
            <person name="Ament-Velasquez S.L."/>
            <person name="Kruys A."/>
            <person name="Hutchinson M.I."/>
            <person name="Powell A.J."/>
            <person name="Barry K."/>
            <person name="Miller A.N."/>
            <person name="Grigoriev I.V."/>
            <person name="Debuchy R."/>
            <person name="Gladieux P."/>
            <person name="Thoren M.H."/>
            <person name="Johannesson H."/>
        </authorList>
    </citation>
    <scope>NUCLEOTIDE SEQUENCE</scope>
    <source>
        <strain evidence="3">CBS 757.83</strain>
    </source>
</reference>
<name>A0AAN6PWS0_9PEZI</name>
<evidence type="ECO:0000256" key="2">
    <source>
        <dbReference type="SAM" id="SignalP"/>
    </source>
</evidence>
<evidence type="ECO:0000256" key="1">
    <source>
        <dbReference type="SAM" id="MobiDB-lite"/>
    </source>
</evidence>
<gene>
    <name evidence="3" type="ORF">N658DRAFT_500303</name>
</gene>
<feature type="region of interest" description="Disordered" evidence="1">
    <location>
        <begin position="128"/>
        <end position="153"/>
    </location>
</feature>